<keyword evidence="7" id="KW-1185">Reference proteome</keyword>
<dbReference type="InterPro" id="IPR036890">
    <property type="entry name" value="HATPase_C_sf"/>
</dbReference>
<organism evidence="6 7">
    <name type="scientific">Paraconiothyrium brasiliense</name>
    <dbReference type="NCBI Taxonomy" id="300254"/>
    <lineage>
        <taxon>Eukaryota</taxon>
        <taxon>Fungi</taxon>
        <taxon>Dikarya</taxon>
        <taxon>Ascomycota</taxon>
        <taxon>Pezizomycotina</taxon>
        <taxon>Dothideomycetes</taxon>
        <taxon>Pleosporomycetidae</taxon>
        <taxon>Pleosporales</taxon>
        <taxon>Massarineae</taxon>
        <taxon>Didymosphaeriaceae</taxon>
        <taxon>Paraconiothyrium</taxon>
    </lineage>
</organism>
<dbReference type="Gene3D" id="3.30.450.20">
    <property type="entry name" value="PAS domain"/>
    <property type="match status" value="2"/>
</dbReference>
<feature type="domain" description="Histidine kinase" evidence="4">
    <location>
        <begin position="746"/>
        <end position="1034"/>
    </location>
</feature>
<dbReference type="SMART" id="SM00448">
    <property type="entry name" value="REC"/>
    <property type="match status" value="1"/>
</dbReference>
<dbReference type="SUPFAM" id="SSF55781">
    <property type="entry name" value="GAF domain-like"/>
    <property type="match status" value="1"/>
</dbReference>
<dbReference type="EMBL" id="JAKJXO020000002">
    <property type="protein sequence ID" value="KAL1610220.1"/>
    <property type="molecule type" value="Genomic_DNA"/>
</dbReference>
<dbReference type="Gene3D" id="3.40.50.2300">
    <property type="match status" value="1"/>
</dbReference>
<dbReference type="PRINTS" id="PR00344">
    <property type="entry name" value="BCTRLSENSOR"/>
</dbReference>
<feature type="region of interest" description="Disordered" evidence="3">
    <location>
        <begin position="1059"/>
        <end position="1087"/>
    </location>
</feature>
<dbReference type="SUPFAM" id="SSF52172">
    <property type="entry name" value="CheY-like"/>
    <property type="match status" value="1"/>
</dbReference>
<dbReference type="InterPro" id="IPR058846">
    <property type="entry name" value="PAS-like"/>
</dbReference>
<feature type="domain" description="Response regulatory" evidence="5">
    <location>
        <begin position="1131"/>
        <end position="1273"/>
    </location>
</feature>
<feature type="compositionally biased region" description="Polar residues" evidence="3">
    <location>
        <begin position="1065"/>
        <end position="1084"/>
    </location>
</feature>
<dbReference type="Gene3D" id="3.30.565.10">
    <property type="entry name" value="Histidine kinase-like ATPase, C-terminal domain"/>
    <property type="match status" value="1"/>
</dbReference>
<dbReference type="SUPFAM" id="SSF47384">
    <property type="entry name" value="Homodimeric domain of signal transducing histidine kinase"/>
    <property type="match status" value="1"/>
</dbReference>
<dbReference type="CDD" id="cd00082">
    <property type="entry name" value="HisKA"/>
    <property type="match status" value="1"/>
</dbReference>
<dbReference type="InterPro" id="IPR050956">
    <property type="entry name" value="2C_system_His_kinase"/>
</dbReference>
<comment type="caution">
    <text evidence="6">The sequence shown here is derived from an EMBL/GenBank/DDBJ whole genome shotgun (WGS) entry which is preliminary data.</text>
</comment>
<dbReference type="InterPro" id="IPR036097">
    <property type="entry name" value="HisK_dim/P_sf"/>
</dbReference>
<evidence type="ECO:0000256" key="1">
    <source>
        <dbReference type="ARBA" id="ARBA00022553"/>
    </source>
</evidence>
<evidence type="ECO:0000313" key="6">
    <source>
        <dbReference type="EMBL" id="KAL1610220.1"/>
    </source>
</evidence>
<evidence type="ECO:0000313" key="7">
    <source>
        <dbReference type="Proteomes" id="UP001521785"/>
    </source>
</evidence>
<dbReference type="Pfam" id="PF26131">
    <property type="entry name" value="PAS-like"/>
    <property type="match status" value="1"/>
</dbReference>
<protein>
    <recommendedName>
        <fullName evidence="8">Histidine kinase</fullName>
    </recommendedName>
</protein>
<evidence type="ECO:0008006" key="8">
    <source>
        <dbReference type="Google" id="ProtNLM"/>
    </source>
</evidence>
<evidence type="ECO:0000259" key="4">
    <source>
        <dbReference type="PROSITE" id="PS50109"/>
    </source>
</evidence>
<dbReference type="PANTHER" id="PTHR43719">
    <property type="entry name" value="TWO-COMPONENT HISTIDINE KINASE"/>
    <property type="match status" value="1"/>
</dbReference>
<dbReference type="InterPro" id="IPR005467">
    <property type="entry name" value="His_kinase_dom"/>
</dbReference>
<evidence type="ECO:0000256" key="3">
    <source>
        <dbReference type="SAM" id="MobiDB-lite"/>
    </source>
</evidence>
<dbReference type="PROSITE" id="PS50109">
    <property type="entry name" value="HIS_KIN"/>
    <property type="match status" value="1"/>
</dbReference>
<accession>A0ABR3S0L7</accession>
<proteinExistence type="predicted"/>
<dbReference type="SMART" id="SM00388">
    <property type="entry name" value="HisKA"/>
    <property type="match status" value="1"/>
</dbReference>
<dbReference type="InterPro" id="IPR003594">
    <property type="entry name" value="HATPase_dom"/>
</dbReference>
<dbReference type="InterPro" id="IPR001789">
    <property type="entry name" value="Sig_transdc_resp-reg_receiver"/>
</dbReference>
<dbReference type="Proteomes" id="UP001521785">
    <property type="component" value="Unassembled WGS sequence"/>
</dbReference>
<keyword evidence="1 2" id="KW-0597">Phosphoprotein</keyword>
<dbReference type="Pfam" id="PF02518">
    <property type="entry name" value="HATPase_c"/>
    <property type="match status" value="1"/>
</dbReference>
<dbReference type="SMART" id="SM00387">
    <property type="entry name" value="HATPase_c"/>
    <property type="match status" value="1"/>
</dbReference>
<dbReference type="InterPro" id="IPR003661">
    <property type="entry name" value="HisK_dim/P_dom"/>
</dbReference>
<dbReference type="InterPro" id="IPR004358">
    <property type="entry name" value="Sig_transdc_His_kin-like_C"/>
</dbReference>
<name>A0ABR3S0L7_9PLEO</name>
<dbReference type="PROSITE" id="PS50110">
    <property type="entry name" value="RESPONSE_REGULATORY"/>
    <property type="match status" value="1"/>
</dbReference>
<feature type="modified residue" description="4-aspartylphosphate" evidence="2">
    <location>
        <position position="1202"/>
    </location>
</feature>
<dbReference type="SUPFAM" id="SSF55785">
    <property type="entry name" value="PYP-like sensor domain (PAS domain)"/>
    <property type="match status" value="1"/>
</dbReference>
<dbReference type="Pfam" id="PF00072">
    <property type="entry name" value="Response_reg"/>
    <property type="match status" value="1"/>
</dbReference>
<dbReference type="InterPro" id="IPR011006">
    <property type="entry name" value="CheY-like_superfamily"/>
</dbReference>
<evidence type="ECO:0000259" key="5">
    <source>
        <dbReference type="PROSITE" id="PS50110"/>
    </source>
</evidence>
<dbReference type="Pfam" id="PF00512">
    <property type="entry name" value="HisKA"/>
    <property type="match status" value="1"/>
</dbReference>
<gene>
    <name evidence="6" type="ORF">SLS60_001885</name>
</gene>
<dbReference type="PANTHER" id="PTHR43719:SF30">
    <property type="entry name" value="TWO-COMPONENT SYSTEM RESPONSE REGULATOR"/>
    <property type="match status" value="1"/>
</dbReference>
<dbReference type="SUPFAM" id="SSF55874">
    <property type="entry name" value="ATPase domain of HSP90 chaperone/DNA topoisomerase II/histidine kinase"/>
    <property type="match status" value="1"/>
</dbReference>
<evidence type="ECO:0000256" key="2">
    <source>
        <dbReference type="PROSITE-ProRule" id="PRU00169"/>
    </source>
</evidence>
<dbReference type="Gene3D" id="1.10.287.130">
    <property type="match status" value="1"/>
</dbReference>
<reference evidence="6 7" key="1">
    <citation type="submission" date="2024-02" db="EMBL/GenBank/DDBJ databases">
        <title>De novo assembly and annotation of 12 fungi associated with fruit tree decline syndrome in Ontario, Canada.</title>
        <authorList>
            <person name="Sulman M."/>
            <person name="Ellouze W."/>
            <person name="Ilyukhin E."/>
        </authorList>
    </citation>
    <scope>NUCLEOTIDE SEQUENCE [LARGE SCALE GENOMIC DNA]</scope>
    <source>
        <strain evidence="6 7">M42-189</strain>
    </source>
</reference>
<dbReference type="InterPro" id="IPR035965">
    <property type="entry name" value="PAS-like_dom_sf"/>
</dbReference>
<sequence length="1296" mass="144876">MGGHDDGASSAQRYHEDVSDAQLKLSLRSIPELKRASSREELTSVGLLNALDNDIRASFVVDISSKISQDGGLDLVYVNPALACAPVLLAKLRGDNASTTLFLDDGPQRAAFAQWLWGRVDIMDLAVIGDAYLFADYLWWATTITGGRHRVVSGAPAALLRKQEIRYEKPHSDGRIDLREHKEPENMPQYLPGRLPAAHGRMDLPSETTPAPSFGSFDYTRDSPCPNMSDHVLYFRSIDWSNTPLGPMSSWSPQLRCIVNMILNDHHHAVMFWGDEAIMIYNEAYVELIGVMHPCMGQSAPVVAKDFWPHLEPLVQRIKSTGKTFSNTDLPLFLDRHGFLEEAYFSFQFIPILDSSGYGVAGLYQPLVETTRNKLLERRIKNLVEIGSRTAKARDLNTYWELVIDTIAVNERDAPFALLYAAEDFSASTRSSVSTTGTALEHNEFVLKGSIGLDAGHAIAPRTINLKNGNNIFQSYLNRAMKTMTPVIVHFSDVQLPEGLLEGINWKGFGDPCRSLIVCPIQPTTSEQVQGFLILGVNPRRPFDEDYKQFVHVMLRLLATSLASVVLFDEEIRQRENAIRQAAHIQEQLVAELQLKEKKFQRYADNSDVAIFVLDSVGAYTYRNQGWYDLFESAIDSNDVMGVMSQIVWPEDVSDLAVVPQLDKSPIYFELRTTIPWQPESGPDSQECYKWILCSAYPELDANNEVIEIVGNVTDISKQKWAEDVQKRRTDNALDAKKHLEHFIDTTSHEMRNPLSAIMQCADGILTSYPGTNSDSPIPSPVTYAELLDQTMDAAQTIAQCAQHMKRIVDDILTISKLDSGLLIITPIDAQPKTVAWHAVKMFESEAKVAKVDLTFEVHESYRALDINWVCLDPTRLLQVISTSPLLNTLLIVQVLINLITNALKFTRFESEPRRIKVTVSAYEREPASNTSGVHFEPKLVEDDPHLVDDWKQGSLVYLQFSVSDTGRGLTDGDRSNLFARFSQASPRTHITYGGSGLGLFISRRLTEMQGGSIGLASDFNKGSTFAFYIKARRAEATRARRSSIPCIFPEDMRHRATTRRELSKMSSRPESPVSEKSPTTSMWYQPRPPAVQRRQSVIMHPSIPNDALSLLPEPDLAELTRTRSIPDHMHVLVVEDNLVNQKVLANQLRKLGCVVSVANHGGEALEFLKRTSHWKSPEPPPSDSGTRASDLPIELHLILMDWEMPVMNGLTAVTKLRELERGGQLSGHIPIIGVTANVREQQIQTAMDVGMDDVVSKPFRVSELMGRMRGVIEGVGSGDIRWKGTIHERAREGEG</sequence>
<dbReference type="CDD" id="cd17546">
    <property type="entry name" value="REC_hyHK_CKI1_RcsC-like"/>
    <property type="match status" value="1"/>
</dbReference>